<feature type="domain" description="Thioredoxin" evidence="4">
    <location>
        <begin position="4"/>
        <end position="164"/>
    </location>
</feature>
<dbReference type="PROSITE" id="PS51352">
    <property type="entry name" value="THIOREDOXIN_2"/>
    <property type="match status" value="1"/>
</dbReference>
<evidence type="ECO:0000256" key="3">
    <source>
        <dbReference type="PIRSR" id="PIRSR000239-1"/>
    </source>
</evidence>
<dbReference type="InterPro" id="IPR050553">
    <property type="entry name" value="Thioredoxin_ResA/DsbE_sf"/>
</dbReference>
<dbReference type="InterPro" id="IPR013766">
    <property type="entry name" value="Thioredoxin_domain"/>
</dbReference>
<dbReference type="PANTHER" id="PTHR42852:SF13">
    <property type="entry name" value="PROTEIN DIPZ"/>
    <property type="match status" value="1"/>
</dbReference>
<comment type="caution">
    <text evidence="5">The sequence shown here is derived from an EMBL/GenBank/DDBJ whole genome shotgun (WGS) entry which is preliminary data.</text>
</comment>
<dbReference type="InterPro" id="IPR000866">
    <property type="entry name" value="AhpC/TSA"/>
</dbReference>
<dbReference type="AlphaFoldDB" id="A0A0A5GH46"/>
<dbReference type="EMBL" id="AVPE01000014">
    <property type="protein sequence ID" value="KGX90513.1"/>
    <property type="molecule type" value="Genomic_DNA"/>
</dbReference>
<dbReference type="PIRSF" id="PIRSF000239">
    <property type="entry name" value="AHPC"/>
    <property type="match status" value="1"/>
</dbReference>
<reference evidence="5 6" key="1">
    <citation type="submission" date="2013-08" db="EMBL/GenBank/DDBJ databases">
        <authorList>
            <person name="Huang J."/>
            <person name="Wang G."/>
        </authorList>
    </citation>
    <scope>NUCLEOTIDE SEQUENCE [LARGE SCALE GENOMIC DNA]</scope>
    <source>
        <strain evidence="5 6">JSM 076056</strain>
    </source>
</reference>
<gene>
    <name evidence="5" type="ORF">N781_06870</name>
</gene>
<dbReference type="Gene3D" id="3.40.30.10">
    <property type="entry name" value="Glutaredoxin"/>
    <property type="match status" value="1"/>
</dbReference>
<sequence length="167" mass="19281">MPKFQLGEATPNFTLPSTTGETFSFEQHQKDNQGWHLLIFFRGSWCPVCVEDLQNLQESIGFFEGKNVHITTVSTDKLDDLKAMKEEHGFTYPVLADEELQALEAFDVHYHREDDPYEDHGAHGEPAYFLIDENGKLLYQQRQTSPFGRPTVTDLRKVVQYINSQKK</sequence>
<accession>A0A0A5GH46</accession>
<keyword evidence="2" id="KW-1015">Disulfide bond</keyword>
<protein>
    <submittedName>
        <fullName evidence="5">Peroxiredoxin</fullName>
    </submittedName>
</protein>
<dbReference type="Pfam" id="PF00578">
    <property type="entry name" value="AhpC-TSA"/>
    <property type="match status" value="1"/>
</dbReference>
<dbReference type="Proteomes" id="UP000030528">
    <property type="component" value="Unassembled WGS sequence"/>
</dbReference>
<evidence type="ECO:0000256" key="2">
    <source>
        <dbReference type="ARBA" id="ARBA00023157"/>
    </source>
</evidence>
<name>A0A0A5GH46_9BACI</name>
<dbReference type="eggNOG" id="COG1225">
    <property type="taxonomic scope" value="Bacteria"/>
</dbReference>
<dbReference type="GO" id="GO:0016209">
    <property type="term" value="F:antioxidant activity"/>
    <property type="evidence" value="ECO:0007669"/>
    <property type="project" value="InterPro"/>
</dbReference>
<dbReference type="STRING" id="1385510.GCA_000425205_03029"/>
<dbReference type="SUPFAM" id="SSF52833">
    <property type="entry name" value="Thioredoxin-like"/>
    <property type="match status" value="1"/>
</dbReference>
<dbReference type="PANTHER" id="PTHR42852">
    <property type="entry name" value="THIOL:DISULFIDE INTERCHANGE PROTEIN DSBE"/>
    <property type="match status" value="1"/>
</dbReference>
<evidence type="ECO:0000313" key="6">
    <source>
        <dbReference type="Proteomes" id="UP000030528"/>
    </source>
</evidence>
<dbReference type="GO" id="GO:0016491">
    <property type="term" value="F:oxidoreductase activity"/>
    <property type="evidence" value="ECO:0007669"/>
    <property type="project" value="UniProtKB-KW"/>
</dbReference>
<dbReference type="OrthoDB" id="9809746at2"/>
<dbReference type="InterPro" id="IPR024706">
    <property type="entry name" value="Peroxiredoxin_AhpC-typ"/>
</dbReference>
<keyword evidence="6" id="KW-1185">Reference proteome</keyword>
<feature type="active site" description="Cysteine sulfenic acid (-SOH) intermediate; for peroxidase activity" evidence="3">
    <location>
        <position position="49"/>
    </location>
</feature>
<dbReference type="RefSeq" id="WP_026801284.1">
    <property type="nucleotide sequence ID" value="NZ_AULI01000014.1"/>
</dbReference>
<evidence type="ECO:0000259" key="4">
    <source>
        <dbReference type="PROSITE" id="PS51352"/>
    </source>
</evidence>
<evidence type="ECO:0000313" key="5">
    <source>
        <dbReference type="EMBL" id="KGX90513.1"/>
    </source>
</evidence>
<evidence type="ECO:0000256" key="1">
    <source>
        <dbReference type="ARBA" id="ARBA00023002"/>
    </source>
</evidence>
<keyword evidence="1" id="KW-0560">Oxidoreductase</keyword>
<organism evidence="5 6">
    <name type="scientific">Pontibacillus halophilus JSM 076056 = DSM 19796</name>
    <dbReference type="NCBI Taxonomy" id="1385510"/>
    <lineage>
        <taxon>Bacteria</taxon>
        <taxon>Bacillati</taxon>
        <taxon>Bacillota</taxon>
        <taxon>Bacilli</taxon>
        <taxon>Bacillales</taxon>
        <taxon>Bacillaceae</taxon>
        <taxon>Pontibacillus</taxon>
    </lineage>
</organism>
<dbReference type="InterPro" id="IPR036249">
    <property type="entry name" value="Thioredoxin-like_sf"/>
</dbReference>
<proteinExistence type="predicted"/>